<dbReference type="STRING" id="4572.M7YZQ5"/>
<evidence type="ECO:0000256" key="1">
    <source>
        <dbReference type="SAM" id="MobiDB-lite"/>
    </source>
</evidence>
<feature type="region of interest" description="Disordered" evidence="1">
    <location>
        <begin position="137"/>
        <end position="187"/>
    </location>
</feature>
<organism evidence="2">
    <name type="scientific">Triticum urartu</name>
    <name type="common">Red wild einkorn</name>
    <name type="synonym">Crithodium urartu</name>
    <dbReference type="NCBI Taxonomy" id="4572"/>
    <lineage>
        <taxon>Eukaryota</taxon>
        <taxon>Viridiplantae</taxon>
        <taxon>Streptophyta</taxon>
        <taxon>Embryophyta</taxon>
        <taxon>Tracheophyta</taxon>
        <taxon>Spermatophyta</taxon>
        <taxon>Magnoliopsida</taxon>
        <taxon>Liliopsida</taxon>
        <taxon>Poales</taxon>
        <taxon>Poaceae</taxon>
        <taxon>BOP clade</taxon>
        <taxon>Pooideae</taxon>
        <taxon>Triticodae</taxon>
        <taxon>Triticeae</taxon>
        <taxon>Triticinae</taxon>
        <taxon>Triticum</taxon>
    </lineage>
</organism>
<name>M7YZQ5_TRIUA</name>
<accession>M7YZQ5</accession>
<gene>
    <name evidence="2" type="ORF">TRIUR3_23864</name>
</gene>
<dbReference type="EMBL" id="KD198289">
    <property type="protein sequence ID" value="EMS53137.1"/>
    <property type="molecule type" value="Genomic_DNA"/>
</dbReference>
<sequence>MEGHEGPPTAAPSGLLPPWKASMEAAAAAPTPLPTPHGDSALSRVLRVLAIKPITLRFSLRDTKLVLREFEKCGVILRHLSGPREATETPELLSLMALKKVEYEYQLILHMRMSELWMDSKIESTFSRGGDRRYLAQPGGRCALQPGEARRPRRTDDRPVDRDAEGRRGGGPRRHRPGEGGFGSTGA</sequence>
<evidence type="ECO:0000313" key="2">
    <source>
        <dbReference type="EMBL" id="EMS53137.1"/>
    </source>
</evidence>
<dbReference type="AlphaFoldDB" id="M7YZQ5"/>
<reference evidence="2" key="1">
    <citation type="journal article" date="2013" name="Nature">
        <title>Draft genome of the wheat A-genome progenitor Triticum urartu.</title>
        <authorList>
            <person name="Ling H.Q."/>
            <person name="Zhao S."/>
            <person name="Liu D."/>
            <person name="Wang J."/>
            <person name="Sun H."/>
            <person name="Zhang C."/>
            <person name="Fan H."/>
            <person name="Li D."/>
            <person name="Dong L."/>
            <person name="Tao Y."/>
            <person name="Gao C."/>
            <person name="Wu H."/>
            <person name="Li Y."/>
            <person name="Cui Y."/>
            <person name="Guo X."/>
            <person name="Zheng S."/>
            <person name="Wang B."/>
            <person name="Yu K."/>
            <person name="Liang Q."/>
            <person name="Yang W."/>
            <person name="Lou X."/>
            <person name="Chen J."/>
            <person name="Feng M."/>
            <person name="Jian J."/>
            <person name="Zhang X."/>
            <person name="Luo G."/>
            <person name="Jiang Y."/>
            <person name="Liu J."/>
            <person name="Wang Z."/>
            <person name="Sha Y."/>
            <person name="Zhang B."/>
            <person name="Wu H."/>
            <person name="Tang D."/>
            <person name="Shen Q."/>
            <person name="Xue P."/>
            <person name="Zou S."/>
            <person name="Wang X."/>
            <person name="Liu X."/>
            <person name="Wang F."/>
            <person name="Yang Y."/>
            <person name="An X."/>
            <person name="Dong Z."/>
            <person name="Zhang K."/>
            <person name="Zhang X."/>
            <person name="Luo M.C."/>
            <person name="Dvorak J."/>
            <person name="Tong Y."/>
            <person name="Wang J."/>
            <person name="Yang H."/>
            <person name="Li Z."/>
            <person name="Wang D."/>
            <person name="Zhang A."/>
            <person name="Wang J."/>
        </authorList>
    </citation>
    <scope>NUCLEOTIDE SEQUENCE</scope>
</reference>
<feature type="compositionally biased region" description="Basic and acidic residues" evidence="1">
    <location>
        <begin position="148"/>
        <end position="168"/>
    </location>
</feature>
<proteinExistence type="predicted"/>
<protein>
    <submittedName>
        <fullName evidence="2">Uncharacterized protein</fullName>
    </submittedName>
</protein>